<evidence type="ECO:0000256" key="2">
    <source>
        <dbReference type="ARBA" id="ARBA00007935"/>
    </source>
</evidence>
<keyword evidence="7 8" id="KW-0472">Membrane</keyword>
<keyword evidence="10" id="KW-1185">Reference proteome</keyword>
<accession>A0A0D8BKV1</accession>
<dbReference type="InterPro" id="IPR000522">
    <property type="entry name" value="ABC_transptr_permease_BtuC"/>
</dbReference>
<feature type="transmembrane region" description="Helical" evidence="8">
    <location>
        <begin position="47"/>
        <end position="64"/>
    </location>
</feature>
<evidence type="ECO:0000256" key="4">
    <source>
        <dbReference type="ARBA" id="ARBA00022475"/>
    </source>
</evidence>
<feature type="transmembrane region" description="Helical" evidence="8">
    <location>
        <begin position="263"/>
        <end position="282"/>
    </location>
</feature>
<keyword evidence="4" id="KW-1003">Cell membrane</keyword>
<dbReference type="PATRIC" id="fig|1502723.3.peg.3467"/>
<evidence type="ECO:0000256" key="7">
    <source>
        <dbReference type="ARBA" id="ARBA00023136"/>
    </source>
</evidence>
<evidence type="ECO:0000256" key="6">
    <source>
        <dbReference type="ARBA" id="ARBA00022989"/>
    </source>
</evidence>
<feature type="transmembrane region" description="Helical" evidence="8">
    <location>
        <begin position="218"/>
        <end position="243"/>
    </location>
</feature>
<dbReference type="PANTHER" id="PTHR30472">
    <property type="entry name" value="FERRIC ENTEROBACTIN TRANSPORT SYSTEM PERMEASE PROTEIN"/>
    <property type="match status" value="1"/>
</dbReference>
<dbReference type="AlphaFoldDB" id="A0A0D8BKV1"/>
<feature type="transmembrane region" description="Helical" evidence="8">
    <location>
        <begin position="132"/>
        <end position="155"/>
    </location>
</feature>
<evidence type="ECO:0000256" key="8">
    <source>
        <dbReference type="SAM" id="Phobius"/>
    </source>
</evidence>
<feature type="transmembrane region" description="Helical" evidence="8">
    <location>
        <begin position="294"/>
        <end position="311"/>
    </location>
</feature>
<dbReference type="CDD" id="cd06550">
    <property type="entry name" value="TM_ABC_iron-siderophores_like"/>
    <property type="match status" value="1"/>
</dbReference>
<comment type="caution">
    <text evidence="9">The sequence shown here is derived from an EMBL/GenBank/DDBJ whole genome shotgun (WGS) entry which is preliminary data.</text>
</comment>
<gene>
    <name evidence="9" type="ORF">FF36_00891</name>
</gene>
<keyword evidence="5 8" id="KW-0812">Transmembrane</keyword>
<dbReference type="FunFam" id="1.10.3470.10:FF:000001">
    <property type="entry name" value="Vitamin B12 ABC transporter permease BtuC"/>
    <property type="match status" value="1"/>
</dbReference>
<sequence length="318" mass="32848">MLLVFTVVVSLRVGAAPVGWDQFVHALFHYTGTQQDMIVRDLRGPRVLVAMEVGIGFAVAGTLVQGLTRNPLADPGIFGINAGAALSVVIGISVFGAVRPGEYVWFAFPGALAASVTAFVISVLARGRPTPVTLTLAGVITAMLCSAVTGIITFLNPEVAEGFQFWVIGNVGGRGIKVVAATAPMVALGLAVALTLGRSLNALSLGEDVARTLGQRVGVTKVAAIVAVVLLAGASVAAAGPIAFVGLAVPNALRTIVGDDYRWLLPLSALTGAAFVLGTDVIGRVIERPTEFQTGLVISAIGAPLFLYLVSRRRIRTL</sequence>
<keyword evidence="6 8" id="KW-1133">Transmembrane helix</keyword>
<evidence type="ECO:0000256" key="5">
    <source>
        <dbReference type="ARBA" id="ARBA00022692"/>
    </source>
</evidence>
<dbReference type="Pfam" id="PF01032">
    <property type="entry name" value="FecCD"/>
    <property type="match status" value="1"/>
</dbReference>
<dbReference type="Gene3D" id="1.10.3470.10">
    <property type="entry name" value="ABC transporter involved in vitamin B12 uptake, BtuC"/>
    <property type="match status" value="1"/>
</dbReference>
<proteinExistence type="inferred from homology"/>
<dbReference type="GO" id="GO:0022857">
    <property type="term" value="F:transmembrane transporter activity"/>
    <property type="evidence" value="ECO:0007669"/>
    <property type="project" value="InterPro"/>
</dbReference>
<comment type="subcellular location">
    <subcellularLocation>
        <location evidence="1">Cell membrane</location>
        <topology evidence="1">Multi-pass membrane protein</topology>
    </subcellularLocation>
</comment>
<evidence type="ECO:0000313" key="9">
    <source>
        <dbReference type="EMBL" id="KJE24883.1"/>
    </source>
</evidence>
<comment type="similarity">
    <text evidence="2">Belongs to the binding-protein-dependent transport system permease family. FecCD subfamily.</text>
</comment>
<evidence type="ECO:0000256" key="1">
    <source>
        <dbReference type="ARBA" id="ARBA00004651"/>
    </source>
</evidence>
<dbReference type="SUPFAM" id="SSF81345">
    <property type="entry name" value="ABC transporter involved in vitamin B12 uptake, BtuC"/>
    <property type="match status" value="1"/>
</dbReference>
<dbReference type="PANTHER" id="PTHR30472:SF1">
    <property type="entry name" value="FE(3+) DICITRATE TRANSPORT SYSTEM PERMEASE PROTEIN FECC-RELATED"/>
    <property type="match status" value="1"/>
</dbReference>
<feature type="transmembrane region" description="Helical" evidence="8">
    <location>
        <begin position="175"/>
        <end position="197"/>
    </location>
</feature>
<reference evidence="10" key="1">
    <citation type="submission" date="2015-02" db="EMBL/GenBank/DDBJ databases">
        <title>Draft Genome of Frankia sp. CpI1-S.</title>
        <authorList>
            <person name="Oshone R.T."/>
            <person name="Ngom M."/>
            <person name="Ghodhbane-Gtari F."/>
            <person name="Gtari M."/>
            <person name="Morris K."/>
            <person name="Thomas K."/>
            <person name="Sen A."/>
            <person name="Tisa L.S."/>
        </authorList>
    </citation>
    <scope>NUCLEOTIDE SEQUENCE [LARGE SCALE GENOMIC DNA]</scope>
    <source>
        <strain evidence="10">CpI1-S</strain>
    </source>
</reference>
<feature type="transmembrane region" description="Helical" evidence="8">
    <location>
        <begin position="76"/>
        <end position="97"/>
    </location>
</feature>
<evidence type="ECO:0000313" key="10">
    <source>
        <dbReference type="Proteomes" id="UP000032545"/>
    </source>
</evidence>
<protein>
    <submittedName>
        <fullName evidence="9">ABC-type Fe3+-siderophore transport system, permease component</fullName>
    </submittedName>
</protein>
<dbReference type="Proteomes" id="UP000032545">
    <property type="component" value="Unassembled WGS sequence"/>
</dbReference>
<evidence type="ECO:0000256" key="3">
    <source>
        <dbReference type="ARBA" id="ARBA00022448"/>
    </source>
</evidence>
<keyword evidence="3" id="KW-0813">Transport</keyword>
<organism evidence="9 10">
    <name type="scientific">Frankia torreyi</name>
    <dbReference type="NCBI Taxonomy" id="1856"/>
    <lineage>
        <taxon>Bacteria</taxon>
        <taxon>Bacillati</taxon>
        <taxon>Actinomycetota</taxon>
        <taxon>Actinomycetes</taxon>
        <taxon>Frankiales</taxon>
        <taxon>Frankiaceae</taxon>
        <taxon>Frankia</taxon>
    </lineage>
</organism>
<dbReference type="InterPro" id="IPR037294">
    <property type="entry name" value="ABC_BtuC-like"/>
</dbReference>
<dbReference type="GO" id="GO:0005886">
    <property type="term" value="C:plasma membrane"/>
    <property type="evidence" value="ECO:0007669"/>
    <property type="project" value="UniProtKB-SubCell"/>
</dbReference>
<name>A0A0D8BKV1_9ACTN</name>
<dbReference type="EMBL" id="JYFN01000004">
    <property type="protein sequence ID" value="KJE24883.1"/>
    <property type="molecule type" value="Genomic_DNA"/>
</dbReference>
<reference evidence="9 10" key="2">
    <citation type="journal article" date="2016" name="Genome Announc.">
        <title>Permanent Draft Genome Sequences for Two Variants of Frankia sp. Strain CpI1, the First Frankia Strain Isolated from Root Nodules of Comptonia peregrina.</title>
        <authorList>
            <person name="Oshone R."/>
            <person name="Hurst S.G.IV."/>
            <person name="Abebe-Akele F."/>
            <person name="Simpson S."/>
            <person name="Morris K."/>
            <person name="Thomas W.K."/>
            <person name="Tisa L.S."/>
        </authorList>
    </citation>
    <scope>NUCLEOTIDE SEQUENCE [LARGE SCALE GENOMIC DNA]</scope>
    <source>
        <strain evidence="10">CpI1-S</strain>
    </source>
</reference>
<dbReference type="GO" id="GO:0033214">
    <property type="term" value="P:siderophore-iron import into cell"/>
    <property type="evidence" value="ECO:0007669"/>
    <property type="project" value="TreeGrafter"/>
</dbReference>
<feature type="transmembrane region" description="Helical" evidence="8">
    <location>
        <begin position="103"/>
        <end position="125"/>
    </location>
</feature>